<feature type="binding site" description="axial binding residue" evidence="7">
    <location>
        <position position="452"/>
    </location>
    <ligand>
        <name>heme</name>
        <dbReference type="ChEBI" id="CHEBI:30413"/>
    </ligand>
    <ligandPart>
        <name>Fe</name>
        <dbReference type="ChEBI" id="CHEBI:18248"/>
    </ligandPart>
</feature>
<dbReference type="InterPro" id="IPR002401">
    <property type="entry name" value="Cyt_P450_E_grp-I"/>
</dbReference>
<evidence type="ECO:0008006" key="12">
    <source>
        <dbReference type="Google" id="ProtNLM"/>
    </source>
</evidence>
<sequence length="511" mass="58470">MLTLPLFSTGYSSLVAPLVGLGVVYCVVLVLYRLYFSPIGRFPGSKIAAATLWTEFYYDAIKPGQFQFKIREWHEKYGPVVRINPYELHVDDPTGDFYGIVFSHSGIRDKHPFYTAQFGTGSTGFGTVSHEQHRVRRRAMNPFFQYGNILRFEPVIREKLNKLCRRIDEYRSSGLGAMPMRIVYMSYATDVITSFAFNYSWDHLDSSDFNPWWWQTTQSTAAMTKWTKQFPWLLPTLQSLPDSFVAALNPPLGLKLRKIAEEIFAGRDEKYAYYSDGSPRTLFHELLKSDLPAQDKSVNYLWQEGQNVIGAGADTVALALSTTTYYLLANPEKANKLRKELATAQIGRDTPLSLVELQQLPYLNGVINEGLRFSYGTSCRLTRTAPNQVLKFQDWSIPQGTPISMSSVMQHHNENIFPDSHSFIPERWSEREDGGKGLEKYMVSFSKGSRQCIGMGFAKAELYLTIAIIFSRYPNMELFDMDFDRDIKMVSDMFFPQPSKESRGIRVLFKD</sequence>
<evidence type="ECO:0000256" key="8">
    <source>
        <dbReference type="RuleBase" id="RU000461"/>
    </source>
</evidence>
<dbReference type="InterPro" id="IPR036396">
    <property type="entry name" value="Cyt_P450_sf"/>
</dbReference>
<reference evidence="10" key="1">
    <citation type="submission" date="2021-07" db="EMBL/GenBank/DDBJ databases">
        <authorList>
            <person name="Durling M."/>
        </authorList>
    </citation>
    <scope>NUCLEOTIDE SEQUENCE</scope>
</reference>
<dbReference type="GO" id="GO:0005506">
    <property type="term" value="F:iron ion binding"/>
    <property type="evidence" value="ECO:0007669"/>
    <property type="project" value="InterPro"/>
</dbReference>
<dbReference type="PRINTS" id="PR00385">
    <property type="entry name" value="P450"/>
</dbReference>
<dbReference type="PANTHER" id="PTHR24305">
    <property type="entry name" value="CYTOCHROME P450"/>
    <property type="match status" value="1"/>
</dbReference>
<comment type="cofactor">
    <cofactor evidence="1 7">
        <name>heme</name>
        <dbReference type="ChEBI" id="CHEBI:30413"/>
    </cofactor>
</comment>
<name>A0A9N9LY92_9HELO</name>
<dbReference type="Gene3D" id="1.10.630.10">
    <property type="entry name" value="Cytochrome P450"/>
    <property type="match status" value="1"/>
</dbReference>
<dbReference type="CDD" id="cd11062">
    <property type="entry name" value="CYP58-like"/>
    <property type="match status" value="1"/>
</dbReference>
<dbReference type="PRINTS" id="PR00463">
    <property type="entry name" value="EP450I"/>
</dbReference>
<keyword evidence="11" id="KW-1185">Reference proteome</keyword>
<dbReference type="Proteomes" id="UP000701801">
    <property type="component" value="Unassembled WGS sequence"/>
</dbReference>
<dbReference type="PROSITE" id="PS00086">
    <property type="entry name" value="CYTOCHROME_P450"/>
    <property type="match status" value="1"/>
</dbReference>
<keyword evidence="9" id="KW-1133">Transmembrane helix</keyword>
<dbReference type="PANTHER" id="PTHR24305:SF157">
    <property type="entry name" value="N-ACETYLTRYPTOPHAN 6-HYDROXYLASE IVOC-RELATED"/>
    <property type="match status" value="1"/>
</dbReference>
<organism evidence="10 11">
    <name type="scientific">Hymenoscyphus albidus</name>
    <dbReference type="NCBI Taxonomy" id="595503"/>
    <lineage>
        <taxon>Eukaryota</taxon>
        <taxon>Fungi</taxon>
        <taxon>Dikarya</taxon>
        <taxon>Ascomycota</taxon>
        <taxon>Pezizomycotina</taxon>
        <taxon>Leotiomycetes</taxon>
        <taxon>Helotiales</taxon>
        <taxon>Helotiaceae</taxon>
        <taxon>Hymenoscyphus</taxon>
    </lineage>
</organism>
<dbReference type="InterPro" id="IPR001128">
    <property type="entry name" value="Cyt_P450"/>
</dbReference>
<keyword evidence="9" id="KW-0812">Transmembrane</keyword>
<evidence type="ECO:0000256" key="9">
    <source>
        <dbReference type="SAM" id="Phobius"/>
    </source>
</evidence>
<dbReference type="Pfam" id="PF00067">
    <property type="entry name" value="p450"/>
    <property type="match status" value="1"/>
</dbReference>
<keyword evidence="6 8" id="KW-0503">Monooxygenase</keyword>
<dbReference type="InterPro" id="IPR050121">
    <property type="entry name" value="Cytochrome_P450_monoxygenase"/>
</dbReference>
<dbReference type="AlphaFoldDB" id="A0A9N9LY92"/>
<comment type="similarity">
    <text evidence="2 8">Belongs to the cytochrome P450 family.</text>
</comment>
<evidence type="ECO:0000256" key="2">
    <source>
        <dbReference type="ARBA" id="ARBA00010617"/>
    </source>
</evidence>
<dbReference type="InterPro" id="IPR017972">
    <property type="entry name" value="Cyt_P450_CS"/>
</dbReference>
<dbReference type="SUPFAM" id="SSF48264">
    <property type="entry name" value="Cytochrome P450"/>
    <property type="match status" value="1"/>
</dbReference>
<comment type="caution">
    <text evidence="10">The sequence shown here is derived from an EMBL/GenBank/DDBJ whole genome shotgun (WGS) entry which is preliminary data.</text>
</comment>
<protein>
    <recommendedName>
        <fullName evidence="12">Cytochrome P450</fullName>
    </recommendedName>
</protein>
<keyword evidence="3 7" id="KW-0479">Metal-binding</keyword>
<keyword evidence="5 7" id="KW-0408">Iron</keyword>
<dbReference type="GO" id="GO:0016705">
    <property type="term" value="F:oxidoreductase activity, acting on paired donors, with incorporation or reduction of molecular oxygen"/>
    <property type="evidence" value="ECO:0007669"/>
    <property type="project" value="InterPro"/>
</dbReference>
<evidence type="ECO:0000256" key="1">
    <source>
        <dbReference type="ARBA" id="ARBA00001971"/>
    </source>
</evidence>
<evidence type="ECO:0000256" key="4">
    <source>
        <dbReference type="ARBA" id="ARBA00023002"/>
    </source>
</evidence>
<proteinExistence type="inferred from homology"/>
<dbReference type="GO" id="GO:0004497">
    <property type="term" value="F:monooxygenase activity"/>
    <property type="evidence" value="ECO:0007669"/>
    <property type="project" value="UniProtKB-KW"/>
</dbReference>
<dbReference type="OrthoDB" id="3945418at2759"/>
<dbReference type="GO" id="GO:0020037">
    <property type="term" value="F:heme binding"/>
    <property type="evidence" value="ECO:0007669"/>
    <property type="project" value="InterPro"/>
</dbReference>
<keyword evidence="4 8" id="KW-0560">Oxidoreductase</keyword>
<keyword evidence="7 8" id="KW-0349">Heme</keyword>
<evidence type="ECO:0000256" key="3">
    <source>
        <dbReference type="ARBA" id="ARBA00022723"/>
    </source>
</evidence>
<keyword evidence="9" id="KW-0472">Membrane</keyword>
<evidence type="ECO:0000313" key="11">
    <source>
        <dbReference type="Proteomes" id="UP000701801"/>
    </source>
</evidence>
<evidence type="ECO:0000313" key="10">
    <source>
        <dbReference type="EMBL" id="CAG8983510.1"/>
    </source>
</evidence>
<feature type="transmembrane region" description="Helical" evidence="9">
    <location>
        <begin position="14"/>
        <end position="36"/>
    </location>
</feature>
<gene>
    <name evidence="10" type="ORF">HYALB_00004311</name>
</gene>
<accession>A0A9N9LY92</accession>
<evidence type="ECO:0000256" key="7">
    <source>
        <dbReference type="PIRSR" id="PIRSR602401-1"/>
    </source>
</evidence>
<evidence type="ECO:0000256" key="5">
    <source>
        <dbReference type="ARBA" id="ARBA00023004"/>
    </source>
</evidence>
<evidence type="ECO:0000256" key="6">
    <source>
        <dbReference type="ARBA" id="ARBA00023033"/>
    </source>
</evidence>
<dbReference type="EMBL" id="CAJVRM010000727">
    <property type="protein sequence ID" value="CAG8983510.1"/>
    <property type="molecule type" value="Genomic_DNA"/>
</dbReference>